<keyword evidence="4" id="KW-0206">Cytoskeleton</keyword>
<feature type="coiled-coil region" evidence="5">
    <location>
        <begin position="1333"/>
        <end position="1518"/>
    </location>
</feature>
<feature type="region of interest" description="Disordered" evidence="6">
    <location>
        <begin position="50"/>
        <end position="96"/>
    </location>
</feature>
<dbReference type="PANTHER" id="PTHR44981:SF2">
    <property type="entry name" value="PERICENTRIN-LIKE PROTEIN, ISOFORM F"/>
    <property type="match status" value="1"/>
</dbReference>
<organism evidence="7 8">
    <name type="scientific">Rhamnusium bicolor</name>
    <dbReference type="NCBI Taxonomy" id="1586634"/>
    <lineage>
        <taxon>Eukaryota</taxon>
        <taxon>Metazoa</taxon>
        <taxon>Ecdysozoa</taxon>
        <taxon>Arthropoda</taxon>
        <taxon>Hexapoda</taxon>
        <taxon>Insecta</taxon>
        <taxon>Pterygota</taxon>
        <taxon>Neoptera</taxon>
        <taxon>Endopterygota</taxon>
        <taxon>Coleoptera</taxon>
        <taxon>Polyphaga</taxon>
        <taxon>Cucujiformia</taxon>
        <taxon>Chrysomeloidea</taxon>
        <taxon>Cerambycidae</taxon>
        <taxon>Lepturinae</taxon>
        <taxon>Rhagiini</taxon>
        <taxon>Rhamnusium</taxon>
    </lineage>
</organism>
<evidence type="ECO:0000256" key="1">
    <source>
        <dbReference type="ARBA" id="ARBA00004300"/>
    </source>
</evidence>
<dbReference type="GO" id="GO:0060090">
    <property type="term" value="F:molecular adaptor activity"/>
    <property type="evidence" value="ECO:0007669"/>
    <property type="project" value="InterPro"/>
</dbReference>
<feature type="coiled-coil region" evidence="5">
    <location>
        <begin position="1768"/>
        <end position="1901"/>
    </location>
</feature>
<feature type="coiled-coil region" evidence="5">
    <location>
        <begin position="636"/>
        <end position="674"/>
    </location>
</feature>
<evidence type="ECO:0000256" key="5">
    <source>
        <dbReference type="SAM" id="Coils"/>
    </source>
</evidence>
<feature type="coiled-coil region" evidence="5">
    <location>
        <begin position="931"/>
        <end position="1000"/>
    </location>
</feature>
<proteinExistence type="predicted"/>
<evidence type="ECO:0000256" key="2">
    <source>
        <dbReference type="ARBA" id="ARBA00022490"/>
    </source>
</evidence>
<reference evidence="7" key="1">
    <citation type="journal article" date="2023" name="Insect Mol. Biol.">
        <title>Genome sequencing provides insights into the evolution of gene families encoding plant cell wall-degrading enzymes in longhorned beetles.</title>
        <authorList>
            <person name="Shin N.R."/>
            <person name="Okamura Y."/>
            <person name="Kirsch R."/>
            <person name="Pauchet Y."/>
        </authorList>
    </citation>
    <scope>NUCLEOTIDE SEQUENCE</scope>
    <source>
        <strain evidence="7">RBIC_L_NR</strain>
    </source>
</reference>
<feature type="coiled-coil region" evidence="5">
    <location>
        <begin position="426"/>
        <end position="499"/>
    </location>
</feature>
<feature type="coiled-coil region" evidence="5">
    <location>
        <begin position="1634"/>
        <end position="1738"/>
    </location>
</feature>
<comment type="subcellular location">
    <subcellularLocation>
        <location evidence="1">Cytoplasm</location>
        <location evidence="1">Cytoskeleton</location>
        <location evidence="1">Microtubule organizing center</location>
        <location evidence="1">Centrosome</location>
    </subcellularLocation>
</comment>
<evidence type="ECO:0000313" key="7">
    <source>
        <dbReference type="EMBL" id="KAJ8933982.1"/>
    </source>
</evidence>
<feature type="compositionally biased region" description="Polar residues" evidence="6">
    <location>
        <begin position="77"/>
        <end position="92"/>
    </location>
</feature>
<gene>
    <name evidence="7" type="ORF">NQ314_013662</name>
</gene>
<evidence type="ECO:0000256" key="6">
    <source>
        <dbReference type="SAM" id="MobiDB-lite"/>
    </source>
</evidence>
<keyword evidence="8" id="KW-1185">Reference proteome</keyword>
<evidence type="ECO:0000313" key="8">
    <source>
        <dbReference type="Proteomes" id="UP001162156"/>
    </source>
</evidence>
<dbReference type="PANTHER" id="PTHR44981">
    <property type="entry name" value="PERICENTRIN-LIKE PROTEIN, ISOFORM F"/>
    <property type="match status" value="1"/>
</dbReference>
<feature type="compositionally biased region" description="Polar residues" evidence="6">
    <location>
        <begin position="50"/>
        <end position="62"/>
    </location>
</feature>
<sequence>MEETSDKKAEEDTENVGLYLDSLIYNPGSTCWTFQSKYTYKILLQNSNKNQTETDDSLSLSISPPIFEDNKKDNENSDASISEHLTSNSTSIENDRSYQEIEISNRPSNILLDLPLSDDEKHVEQQISQDQRPCARETSFCSDNSIISLNYLDRINVTNMEVSENVRSILEEILNNEQFQSDSEGSASLNNSKEESLDIFANVILDDKSLTNFRNSDISLNVKNLFGSNFELPLMRDESDIDKRIKDFEELIAIKDTTIAALTSELDSFRELSNTNSGSMVSTTEYKQLQEEYHNKLMEYNGAVIYKNDLIQQLSESLDQSVSERKELLKQVDYFKDEIAQLQMQLQETTKMVNEHKCSTKNRGADNVPTDSHVQELEKDVSEEKTEESAPLINLDLEYLNLEENLNPQQKNLLNDLKIKINDFVKLNVMENRNLYEEEINKLKEKIVLEKDDYENEISRLRELLANIKCGSAEIMELKNELEAKHSREMEELRTYFEKKCVDLEKNYSEEVFSQQSRKMSGSTCSEAELNSDILLSHSPGPDGDMRYDLQPNITKKDLTNLKNELNSALNKINRYNLDNITEDDFSALKSEIGKCNLNNLLKYDLAIIKNDLQNKYYAELEVLREGNENKVDLLNVEHEKKLRNLESRYLEEMENLKCQLDELARQNVTISSAVQEVTSSGEFEITEVIQSYERRLQEQVTLAKIDIISALESQIQRLAANEADDEEWPSELLQLRDRFTDKYENKIQQLEDGHQKEIEKLKEEHMKILNGALERARRRNNLKKQVSSLRNLLGELLKYFTQCEDELNNTLVDELLKQGFDKNVSQMEEELNLNDSSATNSSKTGDSLANVTRVHLTPNFNDLINLIETNSQEDCESRDISLDLKNELGVCLEKLKQEANAILALTTNIPKHDSSATNGSPRNTSLEEKLSSLTRQLISEAQVKDKLKEELNTALDYIKTLEKEKEELESNLDQVITKENMLEQDLLHARDKIAELIENGRKETVSEGDTMTILAELQDRARNMLAQSRASADPTLLHLIEELCRVGERIKEESQRERYDLLQQVKEKMPSSSYGVKIDVADKKYRTTQKFLEEQAVERELERDEAQKRINQLYDQLRERDRDRTNCERFTAEVEQLEQQLQEMTRLIAEESKKCKEIEAERNEAVEKIKVLREIIRDLEVQTETKSKEIDDCLQAIQKLECIVDQQHRSISELRQNDSLKDVSDIHELRRYIDSLETELQQTRVNSELAGSEGALKQIRTQLFDFEETLDKKTRELEALHSTETICSSPSEDISARDLVRQRSPNIMDECEVPLQQLARLKEKLVRHSRAEEAAIKRIRDLEMQIFSLKNELDESNGEKEYMKKQVQEQLVLISDFQIRLDEQRIRAEHIEAQTNTSLELKIYDLQNEIISLREKLQSKDKVISHHQTLLSEAQERLKILENEISSAKEDELLVTMQKELEMLRTENVQLKMKINNEAQIVPNLVENIISDKNIDLEKLREKLHETEKLLESYTSLNLDRRELQTLSNLKNDGTSIEEVLSILELSHAEHMRKADSRNESVPLGTSDNFIYKRNPNETVFIGSTSVPEISTIEKVGPSNLHYSIQAPLSKPNSTEIHKSLERRVHFEDTQDIERLRNDVAAMKTELESKENVIKEYEERLKLLNNLEEKIGKLQLSLEETEKALANATQTFEQEQQQLRESETNLGVELAEKKLQLSEKEKRIEILEQDSARKDEMCMNLAKEKKELERTLGTVKHDSFRNLDSIIKEKNREIDMLQTSLQSSSNEELESLKQELENQNMEAISLQTEKDYLQRKLDKLNASYKILEAKLIEVNDENAKLKKELQNNAVQIESVTAEMNNLKEKVHKKRRAMKDLEDIIQRQERSLGELEKEVKIQKRL</sequence>
<feature type="coiled-coil region" evidence="5">
    <location>
        <begin position="1090"/>
        <end position="1277"/>
    </location>
</feature>
<dbReference type="GO" id="GO:0005813">
    <property type="term" value="C:centrosome"/>
    <property type="evidence" value="ECO:0007669"/>
    <property type="project" value="UniProtKB-SubCell"/>
</dbReference>
<feature type="coiled-coil region" evidence="5">
    <location>
        <begin position="311"/>
        <end position="359"/>
    </location>
</feature>
<evidence type="ECO:0000256" key="3">
    <source>
        <dbReference type="ARBA" id="ARBA00023054"/>
    </source>
</evidence>
<keyword evidence="3 5" id="KW-0175">Coiled coil</keyword>
<accession>A0AAV8X606</accession>
<protein>
    <submittedName>
        <fullName evidence="7">Uncharacterized protein</fullName>
    </submittedName>
</protein>
<dbReference type="Proteomes" id="UP001162156">
    <property type="component" value="Unassembled WGS sequence"/>
</dbReference>
<comment type="caution">
    <text evidence="7">The sequence shown here is derived from an EMBL/GenBank/DDBJ whole genome shotgun (WGS) entry which is preliminary data.</text>
</comment>
<evidence type="ECO:0000256" key="4">
    <source>
        <dbReference type="ARBA" id="ARBA00023212"/>
    </source>
</evidence>
<dbReference type="GO" id="GO:0007165">
    <property type="term" value="P:signal transduction"/>
    <property type="evidence" value="ECO:0007669"/>
    <property type="project" value="InterPro"/>
</dbReference>
<dbReference type="EMBL" id="JANEYF010003797">
    <property type="protein sequence ID" value="KAJ8933982.1"/>
    <property type="molecule type" value="Genomic_DNA"/>
</dbReference>
<name>A0AAV8X606_9CUCU</name>
<keyword evidence="2" id="KW-0963">Cytoplasm</keyword>
<dbReference type="InterPro" id="IPR028745">
    <property type="entry name" value="AKAP9/Pericentrin"/>
</dbReference>